<dbReference type="Proteomes" id="UP001174208">
    <property type="component" value="Unassembled WGS sequence"/>
</dbReference>
<protein>
    <submittedName>
        <fullName evidence="2">Glycosyltransferase</fullName>
        <ecNumber evidence="2">2.4.-.-</ecNumber>
    </submittedName>
</protein>
<sequence>MTPSSPPPSASVVLCVRDALDAVPAVAARVAAVAALRRVDVVVVDDGSTDGTGEALARLLPRRVDVTLVRHPESAGVAARRNEALAWARGEHVWFVDHDDEWTAGDLMTLRGAAAGADVVVAGADYRWGPGAGERRRVDGARVDGPTEVDGARASAMLVEGAFHGFLWSKLFRREALGAAPFPALPAQSDIVGVATALAAAETVRLLPDTVYTYVRTPGSITRRTPDASALERAHDLVLASAGRHASADARDAFTARFLCLAAVKTAVRWRAGRAAVREAVAVAARRAREVRLARLLRRSPALGAVVLLLRACPPALPPLLRTALHGLDLLRTARGAARRATRRAS</sequence>
<dbReference type="Pfam" id="PF00535">
    <property type="entry name" value="Glycos_transf_2"/>
    <property type="match status" value="1"/>
</dbReference>
<reference evidence="2" key="1">
    <citation type="submission" date="2023-06" db="EMBL/GenBank/DDBJ databases">
        <title>MT1 and MT2 Draft Genomes of Novel Species.</title>
        <authorList>
            <person name="Venkateswaran K."/>
        </authorList>
    </citation>
    <scope>NUCLEOTIDE SEQUENCE</scope>
    <source>
        <strain evidence="2">F6_8S_P_1B</strain>
    </source>
</reference>
<proteinExistence type="predicted"/>
<dbReference type="InterPro" id="IPR001173">
    <property type="entry name" value="Glyco_trans_2-like"/>
</dbReference>
<dbReference type="SUPFAM" id="SSF53448">
    <property type="entry name" value="Nucleotide-diphospho-sugar transferases"/>
    <property type="match status" value="1"/>
</dbReference>
<dbReference type="InterPro" id="IPR029044">
    <property type="entry name" value="Nucleotide-diphossugar_trans"/>
</dbReference>
<comment type="caution">
    <text evidence="2">The sequence shown here is derived from an EMBL/GenBank/DDBJ whole genome shotgun (WGS) entry which is preliminary data.</text>
</comment>
<name>A0ABT8KCP9_9MICO</name>
<feature type="domain" description="Glycosyltransferase 2-like" evidence="1">
    <location>
        <begin position="11"/>
        <end position="176"/>
    </location>
</feature>
<organism evidence="2 3">
    <name type="scientific">Leifsonia williamsii</name>
    <dbReference type="NCBI Taxonomy" id="3035919"/>
    <lineage>
        <taxon>Bacteria</taxon>
        <taxon>Bacillati</taxon>
        <taxon>Actinomycetota</taxon>
        <taxon>Actinomycetes</taxon>
        <taxon>Micrococcales</taxon>
        <taxon>Microbacteriaceae</taxon>
        <taxon>Leifsonia</taxon>
    </lineage>
</organism>
<dbReference type="EC" id="2.4.-.-" evidence="2"/>
<dbReference type="GO" id="GO:0016757">
    <property type="term" value="F:glycosyltransferase activity"/>
    <property type="evidence" value="ECO:0007669"/>
    <property type="project" value="UniProtKB-KW"/>
</dbReference>
<gene>
    <name evidence="2" type="ORF">P5G50_08730</name>
</gene>
<keyword evidence="2" id="KW-0808">Transferase</keyword>
<evidence type="ECO:0000313" key="3">
    <source>
        <dbReference type="Proteomes" id="UP001174208"/>
    </source>
</evidence>
<dbReference type="InterPro" id="IPR050834">
    <property type="entry name" value="Glycosyltransf_2"/>
</dbReference>
<dbReference type="RefSeq" id="WP_301210886.1">
    <property type="nucleotide sequence ID" value="NZ_JAROCF010000001.1"/>
</dbReference>
<evidence type="ECO:0000259" key="1">
    <source>
        <dbReference type="Pfam" id="PF00535"/>
    </source>
</evidence>
<dbReference type="CDD" id="cd00761">
    <property type="entry name" value="Glyco_tranf_GTA_type"/>
    <property type="match status" value="1"/>
</dbReference>
<accession>A0ABT8KCP9</accession>
<keyword evidence="3" id="KW-1185">Reference proteome</keyword>
<dbReference type="Gene3D" id="3.90.550.10">
    <property type="entry name" value="Spore Coat Polysaccharide Biosynthesis Protein SpsA, Chain A"/>
    <property type="match status" value="1"/>
</dbReference>
<dbReference type="PANTHER" id="PTHR43685:SF2">
    <property type="entry name" value="GLYCOSYLTRANSFERASE 2-LIKE DOMAIN-CONTAINING PROTEIN"/>
    <property type="match status" value="1"/>
</dbReference>
<keyword evidence="2" id="KW-0328">Glycosyltransferase</keyword>
<evidence type="ECO:0000313" key="2">
    <source>
        <dbReference type="EMBL" id="MDN4614536.1"/>
    </source>
</evidence>
<dbReference type="EMBL" id="JAROCF010000001">
    <property type="protein sequence ID" value="MDN4614536.1"/>
    <property type="molecule type" value="Genomic_DNA"/>
</dbReference>
<dbReference type="PANTHER" id="PTHR43685">
    <property type="entry name" value="GLYCOSYLTRANSFERASE"/>
    <property type="match status" value="1"/>
</dbReference>